<feature type="transmembrane region" description="Helical" evidence="1">
    <location>
        <begin position="133"/>
        <end position="155"/>
    </location>
</feature>
<dbReference type="AlphaFoldDB" id="A0A1I4XHG5"/>
<dbReference type="RefSeq" id="WP_092407143.1">
    <property type="nucleotide sequence ID" value="NZ_FOVF01000010.1"/>
</dbReference>
<organism evidence="2 3">
    <name type="scientific">Dokdonella immobilis</name>
    <dbReference type="NCBI Taxonomy" id="578942"/>
    <lineage>
        <taxon>Bacteria</taxon>
        <taxon>Pseudomonadati</taxon>
        <taxon>Pseudomonadota</taxon>
        <taxon>Gammaproteobacteria</taxon>
        <taxon>Lysobacterales</taxon>
        <taxon>Rhodanobacteraceae</taxon>
        <taxon>Dokdonella</taxon>
    </lineage>
</organism>
<sequence length="222" mass="23562">MKSVNALERTENVSREASRLCCLTRVNSLLKALRTQHAHADTAQQLRAIHDARRDDDGVSVPTPHDDFVSELEAAVAIGSFARLQRDTLVAFDSARELARVKLVFTATLAVPLVLVAVVLGLFGAQLDRAVTSLLQVSALALATPLILSLARTAVRSGWQGIRQHPWLALLGAAAAGGYASSAVAMTGPASATTSAMTLSVAGLLVMTVQLGHWWLVRRPVA</sequence>
<feature type="transmembrane region" description="Helical" evidence="1">
    <location>
        <begin position="103"/>
        <end position="127"/>
    </location>
</feature>
<keyword evidence="3" id="KW-1185">Reference proteome</keyword>
<dbReference type="STRING" id="578942.SAMN05216289_1106"/>
<evidence type="ECO:0000313" key="2">
    <source>
        <dbReference type="EMBL" id="SFN25132.1"/>
    </source>
</evidence>
<keyword evidence="1" id="KW-1133">Transmembrane helix</keyword>
<evidence type="ECO:0000313" key="3">
    <source>
        <dbReference type="Proteomes" id="UP000198575"/>
    </source>
</evidence>
<dbReference type="EMBL" id="FOVF01000010">
    <property type="protein sequence ID" value="SFN25132.1"/>
    <property type="molecule type" value="Genomic_DNA"/>
</dbReference>
<feature type="transmembrane region" description="Helical" evidence="1">
    <location>
        <begin position="196"/>
        <end position="217"/>
    </location>
</feature>
<dbReference type="Proteomes" id="UP000198575">
    <property type="component" value="Unassembled WGS sequence"/>
</dbReference>
<keyword evidence="1" id="KW-0812">Transmembrane</keyword>
<accession>A0A1I4XHG5</accession>
<reference evidence="2 3" key="1">
    <citation type="submission" date="2016-10" db="EMBL/GenBank/DDBJ databases">
        <authorList>
            <person name="de Groot N.N."/>
        </authorList>
    </citation>
    <scope>NUCLEOTIDE SEQUENCE [LARGE SCALE GENOMIC DNA]</scope>
    <source>
        <strain evidence="2 3">CGMCC 1.7659</strain>
    </source>
</reference>
<gene>
    <name evidence="2" type="ORF">SAMN05216289_1106</name>
</gene>
<protein>
    <submittedName>
        <fullName evidence="2">Uncharacterized protein</fullName>
    </submittedName>
</protein>
<name>A0A1I4XHG5_9GAMM</name>
<evidence type="ECO:0000256" key="1">
    <source>
        <dbReference type="SAM" id="Phobius"/>
    </source>
</evidence>
<keyword evidence="1" id="KW-0472">Membrane</keyword>
<proteinExistence type="predicted"/>
<feature type="transmembrane region" description="Helical" evidence="1">
    <location>
        <begin position="167"/>
        <end position="190"/>
    </location>
</feature>